<dbReference type="Gene3D" id="1.10.260.40">
    <property type="entry name" value="lambda repressor-like DNA-binding domains"/>
    <property type="match status" value="1"/>
</dbReference>
<evidence type="ECO:0000259" key="3">
    <source>
        <dbReference type="PROSITE" id="PS50943"/>
    </source>
</evidence>
<comment type="caution">
    <text evidence="4">The sequence shown here is derived from an EMBL/GenBank/DDBJ whole genome shotgun (WGS) entry which is preliminary data.</text>
</comment>
<reference evidence="4" key="1">
    <citation type="submission" date="2020-10" db="EMBL/GenBank/DDBJ databases">
        <authorList>
            <person name="Gilroy R."/>
        </authorList>
    </citation>
    <scope>NUCLEOTIDE SEQUENCE</scope>
    <source>
        <strain evidence="4">ChiSxjej2B14-8506</strain>
    </source>
</reference>
<dbReference type="CDD" id="cd00093">
    <property type="entry name" value="HTH_XRE"/>
    <property type="match status" value="1"/>
</dbReference>
<proteinExistence type="predicted"/>
<evidence type="ECO:0000256" key="2">
    <source>
        <dbReference type="SAM" id="Phobius"/>
    </source>
</evidence>
<feature type="transmembrane region" description="Helical" evidence="2">
    <location>
        <begin position="311"/>
        <end position="332"/>
    </location>
</feature>
<dbReference type="SUPFAM" id="SSF47413">
    <property type="entry name" value="lambda repressor-like DNA-binding domains"/>
    <property type="match status" value="1"/>
</dbReference>
<dbReference type="InterPro" id="IPR001387">
    <property type="entry name" value="Cro/C1-type_HTH"/>
</dbReference>
<dbReference type="InterPro" id="IPR010982">
    <property type="entry name" value="Lambda_DNA-bd_dom_sf"/>
</dbReference>
<keyword evidence="1" id="KW-0238">DNA-binding</keyword>
<gene>
    <name evidence="4" type="ORF">IAC59_05790</name>
</gene>
<keyword evidence="2" id="KW-0812">Transmembrane</keyword>
<reference evidence="4" key="2">
    <citation type="journal article" date="2021" name="PeerJ">
        <title>Extensive microbial diversity within the chicken gut microbiome revealed by metagenomics and culture.</title>
        <authorList>
            <person name="Gilroy R."/>
            <person name="Ravi A."/>
            <person name="Getino M."/>
            <person name="Pursley I."/>
            <person name="Horton D.L."/>
            <person name="Alikhan N.F."/>
            <person name="Baker D."/>
            <person name="Gharbi K."/>
            <person name="Hall N."/>
            <person name="Watson M."/>
            <person name="Adriaenssens E.M."/>
            <person name="Foster-Nyarko E."/>
            <person name="Jarju S."/>
            <person name="Secka A."/>
            <person name="Antonio M."/>
            <person name="Oren A."/>
            <person name="Chaudhuri R.R."/>
            <person name="La Ragione R."/>
            <person name="Hildebrand F."/>
            <person name="Pallen M.J."/>
        </authorList>
    </citation>
    <scope>NUCLEOTIDE SEQUENCE</scope>
    <source>
        <strain evidence="4">ChiSxjej2B14-8506</strain>
    </source>
</reference>
<evidence type="ECO:0000256" key="1">
    <source>
        <dbReference type="ARBA" id="ARBA00023125"/>
    </source>
</evidence>
<dbReference type="GO" id="GO:0003677">
    <property type="term" value="F:DNA binding"/>
    <property type="evidence" value="ECO:0007669"/>
    <property type="project" value="UniProtKB-KW"/>
</dbReference>
<feature type="transmembrane region" description="Helical" evidence="2">
    <location>
        <begin position="232"/>
        <end position="262"/>
    </location>
</feature>
<feature type="transmembrane region" description="Helical" evidence="2">
    <location>
        <begin position="202"/>
        <end position="226"/>
    </location>
</feature>
<feature type="transmembrane region" description="Helical" evidence="2">
    <location>
        <begin position="283"/>
        <end position="305"/>
    </location>
</feature>
<evidence type="ECO:0000313" key="4">
    <source>
        <dbReference type="EMBL" id="HIU46750.1"/>
    </source>
</evidence>
<feature type="domain" description="HTH cro/C1-type" evidence="3">
    <location>
        <begin position="7"/>
        <end position="61"/>
    </location>
</feature>
<dbReference type="PROSITE" id="PS50943">
    <property type="entry name" value="HTH_CROC1"/>
    <property type="match status" value="1"/>
</dbReference>
<name>A0A9D1LRK8_9FIRM</name>
<feature type="transmembrane region" description="Helical" evidence="2">
    <location>
        <begin position="143"/>
        <end position="166"/>
    </location>
</feature>
<dbReference type="SMART" id="SM00530">
    <property type="entry name" value="HTH_XRE"/>
    <property type="match status" value="1"/>
</dbReference>
<sequence length="338" mass="36573">MIFADKLIELRKRSGWSQEELAQQLGVSRQSVSKWEGAQSIPDIDRLLQLSELFGVSVDCLLKDEQELPSPGMARDQSCVDVGQAMPALRRVSLEEANAFIKAKASTAVPMSWATFACVISPVCLLVLGVLSAPPYALLSEGMAMGVGMVVLVALVAAACAVFVACGNRTARFEYLDREPFETEYGVTGAIKERREQFRPEYARGNVVGTSLCVAAVLPLFMGIMINGENALLMVSMLAALLAIAGAGAISFIRVGVVWAGFERLLQEGEYTPRRKAVQGVRGAIVLAYWMTAVAVYLSVSFLTARWELSWLIWVVAGVLYPAVSAGCDALLRARGER</sequence>
<dbReference type="Pfam" id="PF01381">
    <property type="entry name" value="HTH_3"/>
    <property type="match status" value="1"/>
</dbReference>
<evidence type="ECO:0000313" key="5">
    <source>
        <dbReference type="Proteomes" id="UP000824123"/>
    </source>
</evidence>
<dbReference type="Proteomes" id="UP000824123">
    <property type="component" value="Unassembled WGS sequence"/>
</dbReference>
<organism evidence="4 5">
    <name type="scientific">Candidatus Fimadaptatus faecigallinarum</name>
    <dbReference type="NCBI Taxonomy" id="2840814"/>
    <lineage>
        <taxon>Bacteria</taxon>
        <taxon>Bacillati</taxon>
        <taxon>Bacillota</taxon>
        <taxon>Clostridia</taxon>
        <taxon>Eubacteriales</taxon>
        <taxon>Candidatus Fimadaptatus</taxon>
    </lineage>
</organism>
<dbReference type="PANTHER" id="PTHR46558">
    <property type="entry name" value="TRACRIPTIONAL REGULATORY PROTEIN-RELATED-RELATED"/>
    <property type="match status" value="1"/>
</dbReference>
<keyword evidence="2" id="KW-0472">Membrane</keyword>
<dbReference type="PANTHER" id="PTHR46558:SF15">
    <property type="entry name" value="HELIX-TURN-HELIX DOMAIN PROTEIN"/>
    <property type="match status" value="1"/>
</dbReference>
<protein>
    <submittedName>
        <fullName evidence="4">Helix-turn-helix transcriptional regulator</fullName>
    </submittedName>
</protein>
<accession>A0A9D1LRK8</accession>
<keyword evidence="2" id="KW-1133">Transmembrane helix</keyword>
<dbReference type="AlphaFoldDB" id="A0A9D1LRK8"/>
<feature type="transmembrane region" description="Helical" evidence="2">
    <location>
        <begin position="111"/>
        <end position="131"/>
    </location>
</feature>
<dbReference type="EMBL" id="DVNK01000037">
    <property type="protein sequence ID" value="HIU46750.1"/>
    <property type="molecule type" value="Genomic_DNA"/>
</dbReference>